<dbReference type="AlphaFoldDB" id="A0A0F9QN50"/>
<evidence type="ECO:0000256" key="5">
    <source>
        <dbReference type="ARBA" id="ARBA00022605"/>
    </source>
</evidence>
<dbReference type="GO" id="GO:0019877">
    <property type="term" value="P:diaminopimelate biosynthetic process"/>
    <property type="evidence" value="ECO:0007669"/>
    <property type="project" value="UniProtKB-KW"/>
</dbReference>
<dbReference type="GO" id="GO:0005829">
    <property type="term" value="C:cytosol"/>
    <property type="evidence" value="ECO:0007669"/>
    <property type="project" value="TreeGrafter"/>
</dbReference>
<evidence type="ECO:0000256" key="8">
    <source>
        <dbReference type="ARBA" id="ARBA00023239"/>
    </source>
</evidence>
<dbReference type="PROSITE" id="PS00665">
    <property type="entry name" value="DHDPS_1"/>
    <property type="match status" value="1"/>
</dbReference>
<evidence type="ECO:0000256" key="10">
    <source>
        <dbReference type="ARBA" id="ARBA00047836"/>
    </source>
</evidence>
<dbReference type="InterPro" id="IPR002220">
    <property type="entry name" value="DapA-like"/>
</dbReference>
<dbReference type="GO" id="GO:0009089">
    <property type="term" value="P:lysine biosynthetic process via diaminopimelate"/>
    <property type="evidence" value="ECO:0007669"/>
    <property type="project" value="UniProtKB-UniPathway"/>
</dbReference>
<keyword evidence="9" id="KW-0704">Schiff base</keyword>
<dbReference type="InterPro" id="IPR005263">
    <property type="entry name" value="DapA"/>
</dbReference>
<keyword evidence="5" id="KW-0028">Amino-acid biosynthesis</keyword>
<dbReference type="InterPro" id="IPR013785">
    <property type="entry name" value="Aldolase_TIM"/>
</dbReference>
<evidence type="ECO:0000256" key="7">
    <source>
        <dbReference type="ARBA" id="ARBA00023154"/>
    </source>
</evidence>
<keyword evidence="7" id="KW-0457">Lysine biosynthesis</keyword>
<dbReference type="HAMAP" id="MF_00418">
    <property type="entry name" value="DapA"/>
    <property type="match status" value="1"/>
</dbReference>
<dbReference type="PIRSF" id="PIRSF001365">
    <property type="entry name" value="DHDPS"/>
    <property type="match status" value="1"/>
</dbReference>
<dbReference type="UniPathway" id="UPA00034">
    <property type="reaction ID" value="UER00017"/>
</dbReference>
<evidence type="ECO:0000256" key="1">
    <source>
        <dbReference type="ARBA" id="ARBA00003294"/>
    </source>
</evidence>
<organism evidence="11">
    <name type="scientific">marine sediment metagenome</name>
    <dbReference type="NCBI Taxonomy" id="412755"/>
    <lineage>
        <taxon>unclassified sequences</taxon>
        <taxon>metagenomes</taxon>
        <taxon>ecological metagenomes</taxon>
    </lineage>
</organism>
<dbReference type="PRINTS" id="PR00146">
    <property type="entry name" value="DHPICSNTHASE"/>
</dbReference>
<name>A0A0F9QN50_9ZZZZ</name>
<keyword evidence="6" id="KW-0220">Diaminopimelate biosynthesis</keyword>
<comment type="caution">
    <text evidence="11">The sequence shown here is derived from an EMBL/GenBank/DDBJ whole genome shotgun (WGS) entry which is preliminary data.</text>
</comment>
<evidence type="ECO:0000256" key="3">
    <source>
        <dbReference type="ARBA" id="ARBA00012086"/>
    </source>
</evidence>
<sequence length="294" mass="31587">MSELITAMVTIFKDDLSVDYEACFDLADFLVENGSDGIVVSGTTGESPTLSQEEKLNLFGKIKEHIGDRAKIIAGTGSNSTEATAKLTKAASSTGVDGIMVVAPFYNKPPQAGLIQHFEKVASSTDLPLILYNVPSRTGINIDASTTIELAKTENIVAIKEASGDFEQIKEIINSTEKSFKVYSGDDEATFNIMKLGGNGVISVASHIIGSQIKDMLATCEEDDFDKASELNERLRPIFKGLFNTTNPILVKAGLELLGRRGGPLRLPLIRATEEQKETLAETIKSSGVLQVAI</sequence>
<keyword evidence="4" id="KW-0963">Cytoplasm</keyword>
<dbReference type="SMART" id="SM01130">
    <property type="entry name" value="DHDPS"/>
    <property type="match status" value="1"/>
</dbReference>
<dbReference type="PANTHER" id="PTHR12128:SF66">
    <property type="entry name" value="4-HYDROXY-2-OXOGLUTARATE ALDOLASE, MITOCHONDRIAL"/>
    <property type="match status" value="1"/>
</dbReference>
<reference evidence="11" key="1">
    <citation type="journal article" date="2015" name="Nature">
        <title>Complex archaea that bridge the gap between prokaryotes and eukaryotes.</title>
        <authorList>
            <person name="Spang A."/>
            <person name="Saw J.H."/>
            <person name="Jorgensen S.L."/>
            <person name="Zaremba-Niedzwiedzka K."/>
            <person name="Martijn J."/>
            <person name="Lind A.E."/>
            <person name="van Eijk R."/>
            <person name="Schleper C."/>
            <person name="Guy L."/>
            <person name="Ettema T.J."/>
        </authorList>
    </citation>
    <scope>NUCLEOTIDE SEQUENCE</scope>
</reference>
<evidence type="ECO:0000256" key="9">
    <source>
        <dbReference type="ARBA" id="ARBA00023270"/>
    </source>
</evidence>
<dbReference type="EC" id="4.3.3.7" evidence="3"/>
<dbReference type="PANTHER" id="PTHR12128">
    <property type="entry name" value="DIHYDRODIPICOLINATE SYNTHASE"/>
    <property type="match status" value="1"/>
</dbReference>
<keyword evidence="8" id="KW-0456">Lyase</keyword>
<comment type="function">
    <text evidence="1">Catalyzes the condensation of (S)-aspartate-beta-semialdehyde [(S)-ASA] and pyruvate to 4-hydroxy-tetrahydrodipicolinate (HTPA).</text>
</comment>
<dbReference type="InterPro" id="IPR020624">
    <property type="entry name" value="Schiff_base-form_aldolases_CS"/>
</dbReference>
<evidence type="ECO:0000256" key="4">
    <source>
        <dbReference type="ARBA" id="ARBA00022490"/>
    </source>
</evidence>
<dbReference type="Pfam" id="PF00701">
    <property type="entry name" value="DHDPS"/>
    <property type="match status" value="1"/>
</dbReference>
<comment type="catalytic activity">
    <reaction evidence="10">
        <text>L-aspartate 4-semialdehyde + pyruvate = (2S,4S)-4-hydroxy-2,3,4,5-tetrahydrodipicolinate + H2O + H(+)</text>
        <dbReference type="Rhea" id="RHEA:34171"/>
        <dbReference type="ChEBI" id="CHEBI:15361"/>
        <dbReference type="ChEBI" id="CHEBI:15377"/>
        <dbReference type="ChEBI" id="CHEBI:15378"/>
        <dbReference type="ChEBI" id="CHEBI:67139"/>
        <dbReference type="ChEBI" id="CHEBI:537519"/>
        <dbReference type="EC" id="4.3.3.7"/>
    </reaction>
</comment>
<accession>A0A0F9QN50</accession>
<dbReference type="NCBIfam" id="TIGR00674">
    <property type="entry name" value="dapA"/>
    <property type="match status" value="1"/>
</dbReference>
<dbReference type="CDD" id="cd00950">
    <property type="entry name" value="DHDPS"/>
    <property type="match status" value="1"/>
</dbReference>
<proteinExistence type="inferred from homology"/>
<evidence type="ECO:0000256" key="6">
    <source>
        <dbReference type="ARBA" id="ARBA00022915"/>
    </source>
</evidence>
<dbReference type="InterPro" id="IPR020625">
    <property type="entry name" value="Schiff_base-form_aldolases_AS"/>
</dbReference>
<dbReference type="PROSITE" id="PS00666">
    <property type="entry name" value="DHDPS_2"/>
    <property type="match status" value="1"/>
</dbReference>
<dbReference type="GO" id="GO:0008840">
    <property type="term" value="F:4-hydroxy-tetrahydrodipicolinate synthase activity"/>
    <property type="evidence" value="ECO:0007669"/>
    <property type="project" value="UniProtKB-EC"/>
</dbReference>
<protein>
    <recommendedName>
        <fullName evidence="3">4-hydroxy-tetrahydrodipicolinate synthase</fullName>
        <ecNumber evidence="3">4.3.3.7</ecNumber>
    </recommendedName>
</protein>
<evidence type="ECO:0000256" key="2">
    <source>
        <dbReference type="ARBA" id="ARBA00005120"/>
    </source>
</evidence>
<comment type="pathway">
    <text evidence="2">Amino-acid biosynthesis; L-lysine biosynthesis via DAP pathway; (S)-tetrahydrodipicolinate from L-aspartate: step 3/4.</text>
</comment>
<dbReference type="EMBL" id="LAZR01004650">
    <property type="protein sequence ID" value="KKN06748.1"/>
    <property type="molecule type" value="Genomic_DNA"/>
</dbReference>
<evidence type="ECO:0000313" key="11">
    <source>
        <dbReference type="EMBL" id="KKN06748.1"/>
    </source>
</evidence>
<dbReference type="Gene3D" id="3.20.20.70">
    <property type="entry name" value="Aldolase class I"/>
    <property type="match status" value="1"/>
</dbReference>
<gene>
    <name evidence="11" type="ORF">LCGC14_1074140</name>
</gene>
<dbReference type="SUPFAM" id="SSF51569">
    <property type="entry name" value="Aldolase"/>
    <property type="match status" value="1"/>
</dbReference>